<gene>
    <name evidence="4" type="ORF">HNO88_000491</name>
</gene>
<dbReference type="EMBL" id="JACHLR010000002">
    <property type="protein sequence ID" value="MBB4857184.1"/>
    <property type="molecule type" value="Genomic_DNA"/>
</dbReference>
<evidence type="ECO:0000313" key="4">
    <source>
        <dbReference type="EMBL" id="MBB4857184.1"/>
    </source>
</evidence>
<feature type="region of interest" description="Disordered" evidence="1">
    <location>
        <begin position="25"/>
        <end position="72"/>
    </location>
</feature>
<reference evidence="4 5" key="1">
    <citation type="submission" date="2020-08" db="EMBL/GenBank/DDBJ databases">
        <title>Functional genomics of gut bacteria from endangered species of beetles.</title>
        <authorList>
            <person name="Carlos-Shanley C."/>
        </authorList>
    </citation>
    <scope>NUCLEOTIDE SEQUENCE [LARGE SCALE GENOMIC DNA]</scope>
    <source>
        <strain evidence="4 5">S00245</strain>
    </source>
</reference>
<sequence>MIRMGSAYRILAVTLAAGALCAAAPPKNARPDQQRQRQQQLKSTLPQRPTSVQNKDDSARLDKPCKQGTDDRHSDLCAQWKAADAAQSSAEASWLFGIVGSIIGTFTLAAASAAAVYAKRAADETKRSADEAAAGSKAAQDTHQAFIATERAVIKVHDADFRARSDPHAVDDFELALTLINYGRSHGRITDARWTVGTGPIYTEGCLDRGYHQPPQLIPVGEPTEIKPLPMWRLPEYPVHVFGYLEYETLGTISFRTYFSFEVAPVERSGYVITLRSHDTVPKACNSLPVDT</sequence>
<keyword evidence="2" id="KW-1133">Transmembrane helix</keyword>
<keyword evidence="3" id="KW-0732">Signal</keyword>
<proteinExistence type="predicted"/>
<feature type="compositionally biased region" description="Polar residues" evidence="1">
    <location>
        <begin position="41"/>
        <end position="53"/>
    </location>
</feature>
<organism evidence="4 5">
    <name type="scientific">Novosphingobium chloroacetimidivorans</name>
    <dbReference type="NCBI Taxonomy" id="1428314"/>
    <lineage>
        <taxon>Bacteria</taxon>
        <taxon>Pseudomonadati</taxon>
        <taxon>Pseudomonadota</taxon>
        <taxon>Alphaproteobacteria</taxon>
        <taxon>Sphingomonadales</taxon>
        <taxon>Sphingomonadaceae</taxon>
        <taxon>Novosphingobium</taxon>
    </lineage>
</organism>
<name>A0A7W7K7J2_9SPHN</name>
<feature type="compositionally biased region" description="Basic and acidic residues" evidence="1">
    <location>
        <begin position="54"/>
        <end position="72"/>
    </location>
</feature>
<protein>
    <submittedName>
        <fullName evidence="4">Uncharacterized protein</fullName>
    </submittedName>
</protein>
<dbReference type="RefSeq" id="WP_184242463.1">
    <property type="nucleotide sequence ID" value="NZ_JACHLR010000002.1"/>
</dbReference>
<comment type="caution">
    <text evidence="4">The sequence shown here is derived from an EMBL/GenBank/DDBJ whole genome shotgun (WGS) entry which is preliminary data.</text>
</comment>
<dbReference type="AlphaFoldDB" id="A0A7W7K7J2"/>
<evidence type="ECO:0000256" key="3">
    <source>
        <dbReference type="SAM" id="SignalP"/>
    </source>
</evidence>
<accession>A0A7W7K7J2</accession>
<evidence type="ECO:0000256" key="2">
    <source>
        <dbReference type="SAM" id="Phobius"/>
    </source>
</evidence>
<feature type="transmembrane region" description="Helical" evidence="2">
    <location>
        <begin position="94"/>
        <end position="118"/>
    </location>
</feature>
<feature type="signal peptide" evidence="3">
    <location>
        <begin position="1"/>
        <end position="29"/>
    </location>
</feature>
<evidence type="ECO:0000313" key="5">
    <source>
        <dbReference type="Proteomes" id="UP000555448"/>
    </source>
</evidence>
<evidence type="ECO:0000256" key="1">
    <source>
        <dbReference type="SAM" id="MobiDB-lite"/>
    </source>
</evidence>
<keyword evidence="2" id="KW-0472">Membrane</keyword>
<dbReference type="Proteomes" id="UP000555448">
    <property type="component" value="Unassembled WGS sequence"/>
</dbReference>
<feature type="chain" id="PRO_5031031430" evidence="3">
    <location>
        <begin position="30"/>
        <end position="292"/>
    </location>
</feature>
<keyword evidence="2" id="KW-0812">Transmembrane</keyword>
<keyword evidence="5" id="KW-1185">Reference proteome</keyword>